<evidence type="ECO:0000259" key="3">
    <source>
        <dbReference type="Pfam" id="PF00954"/>
    </source>
</evidence>
<accession>A0A4Y7JRY5</accession>
<name>A0A4Y7JRY5_PAPSO</name>
<keyword evidence="2" id="KW-1015">Disulfide bond</keyword>
<dbReference type="Pfam" id="PF01453">
    <property type="entry name" value="B_lectin"/>
    <property type="match status" value="1"/>
</dbReference>
<organism evidence="5 6">
    <name type="scientific">Papaver somniferum</name>
    <name type="common">Opium poppy</name>
    <dbReference type="NCBI Taxonomy" id="3469"/>
    <lineage>
        <taxon>Eukaryota</taxon>
        <taxon>Viridiplantae</taxon>
        <taxon>Streptophyta</taxon>
        <taxon>Embryophyta</taxon>
        <taxon>Tracheophyta</taxon>
        <taxon>Spermatophyta</taxon>
        <taxon>Magnoliopsida</taxon>
        <taxon>Ranunculales</taxon>
        <taxon>Papaveraceae</taxon>
        <taxon>Papaveroideae</taxon>
        <taxon>Papaver</taxon>
    </lineage>
</organism>
<dbReference type="SUPFAM" id="SSF51110">
    <property type="entry name" value="alpha-D-mannose-specific plant lectins"/>
    <property type="match status" value="1"/>
</dbReference>
<dbReference type="AlphaFoldDB" id="A0A4Y7JRY5"/>
<keyword evidence="6" id="KW-1185">Reference proteome</keyword>
<dbReference type="Pfam" id="PF00954">
    <property type="entry name" value="S_locus_glycop"/>
    <property type="match status" value="1"/>
</dbReference>
<dbReference type="PANTHER" id="PTHR32444">
    <property type="entry name" value="BULB-TYPE LECTIN DOMAIN-CONTAINING PROTEIN"/>
    <property type="match status" value="1"/>
</dbReference>
<sequence>MDVSGQIKQYAWSDTTKTANLLWSLPEQLCDVYGICGPFGNCNQDTMKCECLPGFVKRTHVPVFAADRITLGESLTGNQTIISRGGNFELGFFKPAVLGDDANLVLRDGSNPSLVIWQGFDYPTDTYLPGGRIGFNKNTKKTWLLTSWRNQEDPAPGIFTLELNLEQGKLL</sequence>
<protein>
    <recommendedName>
        <fullName evidence="7">Bulb-type lectin domain-containing protein</fullName>
    </recommendedName>
</protein>
<proteinExistence type="predicted"/>
<dbReference type="InterPro" id="IPR036426">
    <property type="entry name" value="Bulb-type_lectin_dom_sf"/>
</dbReference>
<reference evidence="5 6" key="1">
    <citation type="journal article" date="2018" name="Science">
        <title>The opium poppy genome and morphinan production.</title>
        <authorList>
            <person name="Guo L."/>
            <person name="Winzer T."/>
            <person name="Yang X."/>
            <person name="Li Y."/>
            <person name="Ning Z."/>
            <person name="He Z."/>
            <person name="Teodor R."/>
            <person name="Lu Y."/>
            <person name="Bowser T.A."/>
            <person name="Graham I.A."/>
            <person name="Ye K."/>
        </authorList>
    </citation>
    <scope>NUCLEOTIDE SEQUENCE [LARGE SCALE GENOMIC DNA]</scope>
    <source>
        <strain evidence="6">cv. HN1</strain>
        <tissue evidence="5">Leaves</tissue>
    </source>
</reference>
<feature type="domain" description="S-locus glycoprotein" evidence="3">
    <location>
        <begin position="1"/>
        <end position="58"/>
    </location>
</feature>
<keyword evidence="1" id="KW-0732">Signal</keyword>
<feature type="domain" description="Bulb-type lectin" evidence="4">
    <location>
        <begin position="96"/>
        <end position="149"/>
    </location>
</feature>
<dbReference type="GO" id="GO:0048544">
    <property type="term" value="P:recognition of pollen"/>
    <property type="evidence" value="ECO:0007669"/>
    <property type="project" value="InterPro"/>
</dbReference>
<dbReference type="EMBL" id="CM010719">
    <property type="protein sequence ID" value="RZC63854.1"/>
    <property type="molecule type" value="Genomic_DNA"/>
</dbReference>
<dbReference type="Proteomes" id="UP000316621">
    <property type="component" value="Chromosome 5"/>
</dbReference>
<evidence type="ECO:0000256" key="2">
    <source>
        <dbReference type="ARBA" id="ARBA00023157"/>
    </source>
</evidence>
<evidence type="ECO:0000256" key="1">
    <source>
        <dbReference type="ARBA" id="ARBA00022729"/>
    </source>
</evidence>
<evidence type="ECO:0000313" key="5">
    <source>
        <dbReference type="EMBL" id="RZC63854.1"/>
    </source>
</evidence>
<dbReference type="Gramene" id="RZC63854">
    <property type="protein sequence ID" value="RZC63854"/>
    <property type="gene ID" value="C5167_025657"/>
</dbReference>
<evidence type="ECO:0000313" key="6">
    <source>
        <dbReference type="Proteomes" id="UP000316621"/>
    </source>
</evidence>
<dbReference type="InterPro" id="IPR001480">
    <property type="entry name" value="Bulb-type_lectin_dom"/>
</dbReference>
<gene>
    <name evidence="5" type="ORF">C5167_025657</name>
</gene>
<dbReference type="InterPro" id="IPR000858">
    <property type="entry name" value="S_locus_glycoprot_dom"/>
</dbReference>
<dbReference type="PANTHER" id="PTHR32444:SF247">
    <property type="entry name" value="OS01G0958200 PROTEIN"/>
    <property type="match status" value="1"/>
</dbReference>
<evidence type="ECO:0008006" key="7">
    <source>
        <dbReference type="Google" id="ProtNLM"/>
    </source>
</evidence>
<evidence type="ECO:0000259" key="4">
    <source>
        <dbReference type="Pfam" id="PF01453"/>
    </source>
</evidence>